<evidence type="ECO:0000313" key="27">
    <source>
        <dbReference type="Proteomes" id="UP000049023"/>
    </source>
</evidence>
<protein>
    <submittedName>
        <fullName evidence="14">2-oxo acid dehydrogenase subunit E2</fullName>
    </submittedName>
    <submittedName>
        <fullName evidence="15">Dihydrolipoyllysine-residue acetyltransferase component of pyruvate dehydrogenase complex</fullName>
        <ecNumber evidence="15">2.3.1.12</ecNumber>
    </submittedName>
    <submittedName>
        <fullName evidence="2">Pyruvate dehydrogenase E2 component (Dihydrolipoamide acetyltransferase)</fullName>
    </submittedName>
</protein>
<evidence type="ECO:0000313" key="16">
    <source>
        <dbReference type="EMBL" id="REQ57636.1"/>
    </source>
</evidence>
<evidence type="ECO:0000313" key="26">
    <source>
        <dbReference type="Proteomes" id="UP000048948"/>
    </source>
</evidence>
<dbReference type="Proteomes" id="UP000256381">
    <property type="component" value="Unassembled WGS sequence"/>
</dbReference>
<evidence type="ECO:0000313" key="6">
    <source>
        <dbReference type="EMBL" id="CKT35364.1"/>
    </source>
</evidence>
<gene>
    <name evidence="15" type="primary">pdhC</name>
    <name evidence="15" type="ORF">A4S10_01821</name>
    <name evidence="17" type="ORF">DKC2_1833</name>
    <name evidence="16" type="ORF">DSJ38_00315</name>
    <name evidence="4" type="ORF">ERS007657_04324</name>
    <name evidence="9" type="ORF">ERS007661_00831</name>
    <name evidence="11" type="ORF">ERS007679_02611</name>
    <name evidence="2" type="ORF">ERS007681_02277</name>
    <name evidence="3" type="ORF">ERS007688_01742</name>
    <name evidence="10" type="ORF">ERS007703_02027</name>
    <name evidence="13" type="ORF">ERS007720_02356</name>
    <name evidence="12" type="ORF">ERS007741_02104</name>
    <name evidence="6" type="ORF">ERS027646_03403</name>
    <name evidence="7" type="ORF">ERS027659_04805</name>
    <name evidence="5" type="ORF">ERS027661_03147</name>
    <name evidence="8" type="ORF">ERS094118_01968</name>
    <name evidence="14" type="ORF">J8J21_03830</name>
</gene>
<sequence length="80" mass="8315">MTNVGDQGVDAVFGVIYPPQVALVSFGKPAQRVCAVDGAIHVMTTVLATLPADHGCSDDHRGALFFLSINELTRCAAVTG</sequence>
<dbReference type="EMBL" id="LR027516">
    <property type="protein sequence ID" value="VCU49996.1"/>
    <property type="molecule type" value="Genomic_DNA"/>
</dbReference>
<evidence type="ECO:0000313" key="19">
    <source>
        <dbReference type="Proteomes" id="UP000039217"/>
    </source>
</evidence>
<dbReference type="EMBL" id="QTBD01000004">
    <property type="protein sequence ID" value="REQ57636.1"/>
    <property type="molecule type" value="Genomic_DNA"/>
</dbReference>
<evidence type="ECO:0000313" key="3">
    <source>
        <dbReference type="EMBL" id="CFE50546.1"/>
    </source>
</evidence>
<evidence type="ECO:0000313" key="30">
    <source>
        <dbReference type="Proteomes" id="UP000189452"/>
    </source>
</evidence>
<dbReference type="Proteomes" id="UP000048948">
    <property type="component" value="Unassembled WGS sequence"/>
</dbReference>
<proteinExistence type="predicted"/>
<dbReference type="EMBL" id="CNFU01000775">
    <property type="protein sequence ID" value="CKS48916.1"/>
    <property type="molecule type" value="Genomic_DNA"/>
</dbReference>
<dbReference type="Proteomes" id="UP000050139">
    <property type="component" value="Unassembled WGS sequence"/>
</dbReference>
<dbReference type="InterPro" id="IPR001078">
    <property type="entry name" value="2-oxoacid_DH_actylTfrase"/>
</dbReference>
<dbReference type="Proteomes" id="UP000038802">
    <property type="component" value="Unassembled WGS sequence"/>
</dbReference>
<dbReference type="Proteomes" id="UP000671119">
    <property type="component" value="Unassembled WGS sequence"/>
</dbReference>
<dbReference type="SMR" id="A0A045HMQ8"/>
<dbReference type="EMBL" id="CSAD01000374">
    <property type="protein sequence ID" value="COV86885.1"/>
    <property type="molecule type" value="Genomic_DNA"/>
</dbReference>
<evidence type="ECO:0000313" key="17">
    <source>
        <dbReference type="EMBL" id="VCU49996.1"/>
    </source>
</evidence>
<dbReference type="EMBL" id="CFOH01000242">
    <property type="protein sequence ID" value="CFE50546.1"/>
    <property type="molecule type" value="Genomic_DNA"/>
</dbReference>
<evidence type="ECO:0000313" key="7">
    <source>
        <dbReference type="EMBL" id="CKT76195.1"/>
    </source>
</evidence>
<evidence type="ECO:0000313" key="4">
    <source>
        <dbReference type="EMBL" id="CFS16353.1"/>
    </source>
</evidence>
<dbReference type="EMBL" id="LWDQ01000001">
    <property type="protein sequence ID" value="OMH59650.1"/>
    <property type="molecule type" value="Genomic_DNA"/>
</dbReference>
<name>A0A045HMQ8_MYCTX</name>
<dbReference type="EMBL" id="CSAE01000198">
    <property type="protein sequence ID" value="COV77243.1"/>
    <property type="molecule type" value="Genomic_DNA"/>
</dbReference>
<dbReference type="GO" id="GO:0004742">
    <property type="term" value="F:dihydrolipoyllysine-residue acetyltransferase activity"/>
    <property type="evidence" value="ECO:0007669"/>
    <property type="project" value="UniProtKB-EC"/>
</dbReference>
<evidence type="ECO:0000313" key="25">
    <source>
        <dbReference type="Proteomes" id="UP000048600"/>
    </source>
</evidence>
<dbReference type="Proteomes" id="UP000300237">
    <property type="component" value="Chromosome"/>
</dbReference>
<keyword evidence="15" id="KW-0670">Pyruvate</keyword>
<evidence type="ECO:0000313" key="20">
    <source>
        <dbReference type="Proteomes" id="UP000044938"/>
    </source>
</evidence>
<dbReference type="Proteomes" id="UP000050164">
    <property type="component" value="Unassembled WGS sequence"/>
</dbReference>
<dbReference type="PATRIC" id="fig|1773.206.peg.3256"/>
<evidence type="ECO:0000313" key="29">
    <source>
        <dbReference type="Proteomes" id="UP000050164"/>
    </source>
</evidence>
<reference evidence="18 19" key="3">
    <citation type="submission" date="2015-03" db="EMBL/GenBank/DDBJ databases">
        <authorList>
            <consortium name="Pathogen Informatics"/>
        </authorList>
    </citation>
    <scope>NUCLEOTIDE SEQUENCE [LARGE SCALE GENOMIC DNA]</scope>
    <source>
        <strain evidence="6 26">Bir 172</strain>
        <strain evidence="7 29">Bir 185</strain>
        <strain evidence="5 27">Bir 187</strain>
        <strain evidence="4 22">C09601061</strain>
        <strain evidence="9 19">D00501624</strain>
        <strain evidence="11 21">G09801536</strain>
        <strain evidence="2 24">G09901357</strain>
        <strain evidence="3 23">H09601792</strain>
        <strain evidence="18">K00500041</strain>
        <strain evidence="13 20">M09401471</strain>
        <strain evidence="12 25">P00601463</strain>
    </source>
</reference>
<evidence type="ECO:0000313" key="10">
    <source>
        <dbReference type="EMBL" id="COV77243.1"/>
    </source>
</evidence>
<evidence type="ECO:0000313" key="18">
    <source>
        <dbReference type="Proteomes" id="UP000038802"/>
    </source>
</evidence>
<reference evidence="16 31" key="5">
    <citation type="journal article" date="2017" name="N. Engl. J. Med.">
        <title>Transmission of Extensively Drug-Resistant Tuberculosis in South Africa.</title>
        <authorList>
            <person name="Shah N.S."/>
            <person name="Auld S.C."/>
            <person name="Brust J.C."/>
            <person name="Mathema B."/>
            <person name="Ismail N."/>
            <person name="Moodley P."/>
            <person name="Mlisana K."/>
            <person name="Allana S."/>
            <person name="Campbell A."/>
            <person name="Mthiyane T."/>
            <person name="Morris N."/>
            <person name="Mpangase P."/>
            <person name="van der Meulen H."/>
            <person name="Omar S.V."/>
            <person name="Brown T.S."/>
            <person name="Narechania A."/>
            <person name="Shaskina E."/>
            <person name="Kapwata T."/>
            <person name="Kreiswirth B."/>
            <person name="Gandhi N.R."/>
        </authorList>
    </citation>
    <scope>NUCLEOTIDE SEQUENCE [LARGE SCALE GENOMIC DNA]</scope>
    <source>
        <strain evidence="16 31">32301_S10</strain>
    </source>
</reference>
<reference evidence="10" key="2">
    <citation type="submission" date="2015-03" db="EMBL/GenBank/DDBJ databases">
        <authorList>
            <person name="Murphy D."/>
        </authorList>
    </citation>
    <scope>NUCLEOTIDE SEQUENCE [LARGE SCALE GENOMIC DNA]</scope>
    <source>
        <strain evidence="10">K00500041</strain>
    </source>
</reference>
<evidence type="ECO:0000259" key="1">
    <source>
        <dbReference type="Pfam" id="PF00198"/>
    </source>
</evidence>
<dbReference type="EMBL" id="CGCX01002802">
    <property type="protein sequence ID" value="CFS16353.1"/>
    <property type="molecule type" value="Genomic_DNA"/>
</dbReference>
<reference evidence="8 28" key="1">
    <citation type="submission" date="2015-03" db="EMBL/GenBank/DDBJ databases">
        <authorList>
            <consortium name="Pathogen Informatics"/>
            <person name="Murphy D."/>
        </authorList>
    </citation>
    <scope>NUCLEOTIDE SEQUENCE [LARGE SCALE GENOMIC DNA]</scope>
    <source>
        <strain evidence="8 28">0268S</strain>
    </source>
</reference>
<dbReference type="SUPFAM" id="SSF52777">
    <property type="entry name" value="CoA-dependent acyltransferases"/>
    <property type="match status" value="1"/>
</dbReference>
<dbReference type="EMBL" id="CQQC01000189">
    <property type="protein sequence ID" value="CNU54330.1"/>
    <property type="molecule type" value="Genomic_DNA"/>
</dbReference>
<dbReference type="EMBL" id="CFOE01000286">
    <property type="protein sequence ID" value="CFE39888.1"/>
    <property type="molecule type" value="Genomic_DNA"/>
</dbReference>
<evidence type="ECO:0000313" key="2">
    <source>
        <dbReference type="EMBL" id="CFE39888.1"/>
    </source>
</evidence>
<reference evidence="15 30" key="4">
    <citation type="submission" date="2016-04" db="EMBL/GenBank/DDBJ databases">
        <authorList>
            <person name="Bigi M."/>
            <person name="Bigi F."/>
            <person name="Soria M.A."/>
        </authorList>
    </citation>
    <scope>NUCLEOTIDE SEQUENCE [LARGE SCALE GENOMIC DNA]</scope>
    <source>
        <strain evidence="15 30">6548</strain>
    </source>
</reference>
<dbReference type="Proteomes" id="UP000048289">
    <property type="component" value="Unassembled WGS sequence"/>
</dbReference>
<accession>A0A045HMQ8</accession>
<evidence type="ECO:0000313" key="11">
    <source>
        <dbReference type="EMBL" id="COV86885.1"/>
    </source>
</evidence>
<dbReference type="Pfam" id="PF00198">
    <property type="entry name" value="2-oxoacid_dh"/>
    <property type="match status" value="1"/>
</dbReference>
<dbReference type="Proteomes" id="UP000044938">
    <property type="component" value="Unassembled WGS sequence"/>
</dbReference>
<evidence type="ECO:0000313" key="31">
    <source>
        <dbReference type="Proteomes" id="UP000256381"/>
    </source>
</evidence>
<dbReference type="Proteomes" id="UP000045842">
    <property type="component" value="Unassembled WGS sequence"/>
</dbReference>
<evidence type="ECO:0000313" key="5">
    <source>
        <dbReference type="EMBL" id="CKS48916.1"/>
    </source>
</evidence>
<dbReference type="AlphaFoldDB" id="A0A045HMQ8"/>
<reference evidence="14 33" key="9">
    <citation type="submission" date="2021-03" db="EMBL/GenBank/DDBJ databases">
        <title>Whole Genome Sequencing of Mycobacterium tuberculosis clinical isolates from Arunachal Pradesh, India.</title>
        <authorList>
            <person name="Singh S."/>
            <person name="Mudliar S.R."/>
            <person name="Kulsum U."/>
            <person name="Rufai S.B."/>
            <person name="Singh P.K."/>
            <person name="Umpo M."/>
            <person name="Nyori M."/>
        </authorList>
    </citation>
    <scope>NUCLEOTIDE SEQUENCE [LARGE SCALE GENOMIC DNA]</scope>
    <source>
        <strain evidence="14 33">OMICS/BPL/0142/20/SP</strain>
    </source>
</reference>
<evidence type="ECO:0000313" key="23">
    <source>
        <dbReference type="Proteomes" id="UP000046947"/>
    </source>
</evidence>
<dbReference type="Proteomes" id="UP000189452">
    <property type="component" value="Chromosome"/>
</dbReference>
<dbReference type="Proteomes" id="UP000049023">
    <property type="component" value="Unassembled WGS sequence"/>
</dbReference>
<dbReference type="Proteomes" id="UP000046947">
    <property type="component" value="Unassembled WGS sequence"/>
</dbReference>
<dbReference type="EMBL" id="COPH01000013">
    <property type="protein sequence ID" value="CLW13871.1"/>
    <property type="molecule type" value="Genomic_DNA"/>
</dbReference>
<evidence type="ECO:0000313" key="13">
    <source>
        <dbReference type="EMBL" id="COW32635.1"/>
    </source>
</evidence>
<evidence type="ECO:0000313" key="9">
    <source>
        <dbReference type="EMBL" id="CNU54330.1"/>
    </source>
</evidence>
<evidence type="ECO:0000313" key="12">
    <source>
        <dbReference type="EMBL" id="COW29516.1"/>
    </source>
</evidence>
<evidence type="ECO:0000313" key="22">
    <source>
        <dbReference type="Proteomes" id="UP000046680"/>
    </source>
</evidence>
<evidence type="ECO:0000313" key="28">
    <source>
        <dbReference type="Proteomes" id="UP000050139"/>
    </source>
</evidence>
<feature type="domain" description="2-oxoacid dehydrogenase acyltransferase catalytic" evidence="1">
    <location>
        <begin position="2"/>
        <end position="72"/>
    </location>
</feature>
<evidence type="ECO:0000313" key="15">
    <source>
        <dbReference type="EMBL" id="OMH59650.1"/>
    </source>
</evidence>
<evidence type="ECO:0000313" key="33">
    <source>
        <dbReference type="Proteomes" id="UP000671119"/>
    </source>
</evidence>
<keyword evidence="15" id="KW-0808">Transferase</keyword>
<dbReference type="Gene3D" id="3.30.559.10">
    <property type="entry name" value="Chloramphenicol acetyltransferase-like domain"/>
    <property type="match status" value="1"/>
</dbReference>
<evidence type="ECO:0000313" key="14">
    <source>
        <dbReference type="EMBL" id="MBP0682265.1"/>
    </source>
</evidence>
<dbReference type="EMBL" id="CNFT01001920">
    <property type="protein sequence ID" value="CKT76195.1"/>
    <property type="molecule type" value="Genomic_DNA"/>
</dbReference>
<reference evidence="16" key="7">
    <citation type="submission" date="2018-07" db="EMBL/GenBank/DDBJ databases">
        <authorList>
            <person name="Shah S."/>
            <person name="Brown T."/>
            <person name="Auld S."/>
            <person name="Bratton K."/>
            <person name="Narechania A."/>
            <person name="Mathema B."/>
            <person name="Gandhi N."/>
        </authorList>
    </citation>
    <scope>NUCLEOTIDE SEQUENCE</scope>
    <source>
        <strain evidence="16">32301_S10</strain>
    </source>
</reference>
<dbReference type="EMBL" id="CNGE01000793">
    <property type="protein sequence ID" value="CKT35364.1"/>
    <property type="molecule type" value="Genomic_DNA"/>
</dbReference>
<reference evidence="17 32" key="8">
    <citation type="submission" date="2018-08" db="EMBL/GenBank/DDBJ databases">
        <authorList>
            <person name="Fokvardsen B D."/>
            <person name="Norman A."/>
        </authorList>
    </citation>
    <scope>NUCLEOTIDE SEQUENCE [LARGE SCALE GENOMIC DNA]</scope>
    <source>
        <strain evidence="17 32">DKC2</strain>
    </source>
</reference>
<dbReference type="EC" id="2.3.1.12" evidence="15"/>
<dbReference type="Proteomes" id="UP000048600">
    <property type="component" value="Unassembled WGS sequence"/>
</dbReference>
<dbReference type="STRING" id="115862.BBG46_09140"/>
<evidence type="ECO:0000313" key="24">
    <source>
        <dbReference type="Proteomes" id="UP000048289"/>
    </source>
</evidence>
<dbReference type="Proteomes" id="UP000046680">
    <property type="component" value="Unassembled WGS sequence"/>
</dbReference>
<evidence type="ECO:0000313" key="8">
    <source>
        <dbReference type="EMBL" id="CLW13871.1"/>
    </source>
</evidence>
<dbReference type="RefSeq" id="WP_003408509.1">
    <property type="nucleotide sequence ID" value="NZ_AP017901.1"/>
</dbReference>
<dbReference type="EMBL" id="CSAJ01000297">
    <property type="protein sequence ID" value="COW32635.1"/>
    <property type="molecule type" value="Genomic_DNA"/>
</dbReference>
<evidence type="ECO:0000313" key="32">
    <source>
        <dbReference type="Proteomes" id="UP000300237"/>
    </source>
</evidence>
<dbReference type="Proteomes" id="UP000039217">
    <property type="component" value="Unassembled WGS sequence"/>
</dbReference>
<reference evidence="15 30" key="6">
    <citation type="submission" date="2017-02" db="EMBL/GenBank/DDBJ databases">
        <title>Protein polymorphisms may explain contrasting epidemiological fitness of two variants of a multidrug-resistant Mycobacterium tuberculosis strain.</title>
        <authorList>
            <person name="Bigi M.M."/>
            <person name="Lopez B."/>
            <person name="Blanco F.C."/>
            <person name="Sasiain M.C."/>
            <person name="De La Barrera S."/>
            <person name="Ritacco V."/>
            <person name="Bigi F."/>
            <person name="Soria M.A."/>
        </authorList>
    </citation>
    <scope>NUCLEOTIDE SEQUENCE [LARGE SCALE GENOMIC DNA]</scope>
    <source>
        <strain evidence="15 30">6548</strain>
    </source>
</reference>
<dbReference type="EMBL" id="JAGIZI010000004">
    <property type="protein sequence ID" value="MBP0682265.1"/>
    <property type="molecule type" value="Genomic_DNA"/>
</dbReference>
<dbReference type="EMBL" id="CHKL01000219">
    <property type="protein sequence ID" value="COW29516.1"/>
    <property type="molecule type" value="Genomic_DNA"/>
</dbReference>
<organism evidence="15 30">
    <name type="scientific">Mycobacterium tuberculosis</name>
    <dbReference type="NCBI Taxonomy" id="1773"/>
    <lineage>
        <taxon>Bacteria</taxon>
        <taxon>Bacillati</taxon>
        <taxon>Actinomycetota</taxon>
        <taxon>Actinomycetes</taxon>
        <taxon>Mycobacteriales</taxon>
        <taxon>Mycobacteriaceae</taxon>
        <taxon>Mycobacterium</taxon>
        <taxon>Mycobacterium tuberculosis complex</taxon>
    </lineage>
</organism>
<keyword evidence="15" id="KW-0012">Acyltransferase</keyword>
<evidence type="ECO:0000313" key="21">
    <source>
        <dbReference type="Proteomes" id="UP000045842"/>
    </source>
</evidence>
<dbReference type="InterPro" id="IPR023213">
    <property type="entry name" value="CAT-like_dom_sf"/>
</dbReference>